<dbReference type="InterPro" id="IPR008928">
    <property type="entry name" value="6-hairpin_glycosidase_sf"/>
</dbReference>
<feature type="domain" description="Glycosyl hydrolase family 92 N-terminal" evidence="5">
    <location>
        <begin position="30"/>
        <end position="279"/>
    </location>
</feature>
<dbReference type="PANTHER" id="PTHR12143:SF43">
    <property type="entry name" value="PUTATIVE-RELATED"/>
    <property type="match status" value="1"/>
</dbReference>
<accession>A0A1M6BSW7</accession>
<evidence type="ECO:0000259" key="4">
    <source>
        <dbReference type="Pfam" id="PF07971"/>
    </source>
</evidence>
<comment type="subunit">
    <text evidence="2">Monomer.</text>
</comment>
<dbReference type="Pfam" id="PF07971">
    <property type="entry name" value="Glyco_hydro_92"/>
    <property type="match status" value="1"/>
</dbReference>
<dbReference type="Proteomes" id="UP000184050">
    <property type="component" value="Unassembled WGS sequence"/>
</dbReference>
<dbReference type="OrthoDB" id="9762711at2"/>
<dbReference type="InterPro" id="IPR005887">
    <property type="entry name" value="GH92_a_mannosidase_put"/>
</dbReference>
<dbReference type="GO" id="GO:0030246">
    <property type="term" value="F:carbohydrate binding"/>
    <property type="evidence" value="ECO:0007669"/>
    <property type="project" value="InterPro"/>
</dbReference>
<dbReference type="PROSITE" id="PS51257">
    <property type="entry name" value="PROKAR_LIPOPROTEIN"/>
    <property type="match status" value="1"/>
</dbReference>
<proteinExistence type="predicted"/>
<dbReference type="InterPro" id="IPR050883">
    <property type="entry name" value="PNGase"/>
</dbReference>
<reference evidence="6 7" key="1">
    <citation type="submission" date="2016-11" db="EMBL/GenBank/DDBJ databases">
        <authorList>
            <person name="Jaros S."/>
            <person name="Januszkiewicz K."/>
            <person name="Wedrychowicz H."/>
        </authorList>
    </citation>
    <scope>NUCLEOTIDE SEQUENCE [LARGE SCALE GENOMIC DNA]</scope>
    <source>
        <strain evidence="6 7">DSM 27063</strain>
    </source>
</reference>
<dbReference type="GO" id="GO:0005829">
    <property type="term" value="C:cytosol"/>
    <property type="evidence" value="ECO:0007669"/>
    <property type="project" value="TreeGrafter"/>
</dbReference>
<dbReference type="Pfam" id="PF17678">
    <property type="entry name" value="Glyco_hydro_92N"/>
    <property type="match status" value="1"/>
</dbReference>
<keyword evidence="3" id="KW-0106">Calcium</keyword>
<name>A0A1M6BSW7_9BACT</name>
<keyword evidence="7" id="KW-1185">Reference proteome</keyword>
<gene>
    <name evidence="6" type="ORF">SAMN05444280_10321</name>
</gene>
<evidence type="ECO:0000259" key="5">
    <source>
        <dbReference type="Pfam" id="PF17678"/>
    </source>
</evidence>
<dbReference type="PANTHER" id="PTHR12143">
    <property type="entry name" value="PEPTIDE N-GLYCANASE PNGASE -RELATED"/>
    <property type="match status" value="1"/>
</dbReference>
<dbReference type="GO" id="GO:0006516">
    <property type="term" value="P:glycoprotein catabolic process"/>
    <property type="evidence" value="ECO:0007669"/>
    <property type="project" value="TreeGrafter"/>
</dbReference>
<evidence type="ECO:0000256" key="1">
    <source>
        <dbReference type="ARBA" id="ARBA00001913"/>
    </source>
</evidence>
<evidence type="ECO:0000313" key="6">
    <source>
        <dbReference type="EMBL" id="SHI51826.1"/>
    </source>
</evidence>
<dbReference type="AlphaFoldDB" id="A0A1M6BSW7"/>
<dbReference type="Gene3D" id="1.20.1050.60">
    <property type="entry name" value="alpha-1,2-mannosidase"/>
    <property type="match status" value="1"/>
</dbReference>
<dbReference type="Gene3D" id="1.20.1610.10">
    <property type="entry name" value="alpha-1,2-mannosidases domains"/>
    <property type="match status" value="1"/>
</dbReference>
<sequence>MKILRIPAFILAVAFLVSCSRKEEKNYLRHVDMLIGTWKSSTPASSEKPGDHVDYGQTIPAVTAPFGMTQWTPQTHTSEEKCVAPFYWGTPALQGFRATHWTSGSCVQDYGSFTFFPTSIKNNFTFLPSQRKTTYMYDADSSSPAYYKGIFPENNIITEITATKRSGFFRFSWFEPENAAVIIDVNSDEGEGYIKINKEKGEVTGYNPVHRIYNGNGKPAGFAGYFVAQFDKEIARTGTYAENEFFHESTEQGQKENIGAYVFFNLNEGESVKMKVGTSFTSIENARKNLEEEIPHWDFEKTKTELESTWNTMLAKIDVEGENEDELSKFYTALYHSFLHPRLFSDVNGEYPGFDGDSTIHKAEDFDYYDDFSNWDIYRAQMPLLSLIAPEQYEDMVKSLIVKAEQGGWLPIFPMWNSYTSAMIGDHSISIISDALMKGFEFDTEKAYHYMRRNAFETPDNLEEYIDGKGRRSLTSYLEFGYIPIEDEVPHAFHLREQVSRTLEYAYNDWALAQVANKLGKKEDFEELSARALNYINVFDTDKGWVCGKFSDGTFTDEFDANSELFYITEGTPKHYSWYVPHDVKGLIELMGGPEKFTNKLDDFFANKEYWHGNEPGHHIPYLYNYSGNWQKTQETVKKLLKTEYSVGPGGLPGNDDAGQISAWYVFSAMGFYPVCPASNQYQLSSPVFKKITLNLDKKYYSGKSFVLESMPGNSSGTFSKVKLNGKEIEPVITHENLQEGGKLKFSN</sequence>
<dbReference type="Gene3D" id="3.30.2080.10">
    <property type="entry name" value="GH92 mannosidase domain"/>
    <property type="match status" value="1"/>
</dbReference>
<evidence type="ECO:0000256" key="3">
    <source>
        <dbReference type="ARBA" id="ARBA00022837"/>
    </source>
</evidence>
<dbReference type="GO" id="GO:0000224">
    <property type="term" value="F:peptide-N4-(N-acetyl-beta-glucosaminyl)asparagine amidase activity"/>
    <property type="evidence" value="ECO:0007669"/>
    <property type="project" value="TreeGrafter"/>
</dbReference>
<dbReference type="RefSeq" id="WP_073165070.1">
    <property type="nucleotide sequence ID" value="NZ_FQZE01000003.1"/>
</dbReference>
<comment type="cofactor">
    <cofactor evidence="1">
        <name>Ca(2+)</name>
        <dbReference type="ChEBI" id="CHEBI:29108"/>
    </cofactor>
</comment>
<dbReference type="SUPFAM" id="SSF48208">
    <property type="entry name" value="Six-hairpin glycosidases"/>
    <property type="match status" value="1"/>
</dbReference>
<dbReference type="EMBL" id="FQZE01000003">
    <property type="protein sequence ID" value="SHI51826.1"/>
    <property type="molecule type" value="Genomic_DNA"/>
</dbReference>
<dbReference type="GO" id="GO:0005975">
    <property type="term" value="P:carbohydrate metabolic process"/>
    <property type="evidence" value="ECO:0007669"/>
    <property type="project" value="InterPro"/>
</dbReference>
<dbReference type="InterPro" id="IPR041371">
    <property type="entry name" value="GH92_N"/>
</dbReference>
<evidence type="ECO:0000313" key="7">
    <source>
        <dbReference type="Proteomes" id="UP000184050"/>
    </source>
</evidence>
<dbReference type="Gene3D" id="2.70.98.10">
    <property type="match status" value="1"/>
</dbReference>
<organism evidence="6 7">
    <name type="scientific">Tangfeifania diversioriginum</name>
    <dbReference type="NCBI Taxonomy" id="1168035"/>
    <lineage>
        <taxon>Bacteria</taxon>
        <taxon>Pseudomonadati</taxon>
        <taxon>Bacteroidota</taxon>
        <taxon>Bacteroidia</taxon>
        <taxon>Marinilabiliales</taxon>
        <taxon>Prolixibacteraceae</taxon>
        <taxon>Tangfeifania</taxon>
    </lineage>
</organism>
<dbReference type="NCBIfam" id="TIGR01180">
    <property type="entry name" value="aman2_put"/>
    <property type="match status" value="1"/>
</dbReference>
<dbReference type="InterPro" id="IPR012939">
    <property type="entry name" value="Glyco_hydro_92"/>
</dbReference>
<evidence type="ECO:0000256" key="2">
    <source>
        <dbReference type="ARBA" id="ARBA00011245"/>
    </source>
</evidence>
<dbReference type="InterPro" id="IPR014718">
    <property type="entry name" value="GH-type_carb-bd"/>
</dbReference>
<protein>
    <submittedName>
        <fullName evidence="6">Alpha-1,2-mannosidase, putative</fullName>
    </submittedName>
</protein>
<feature type="domain" description="Glycosyl hydrolase family 92" evidence="4">
    <location>
        <begin position="285"/>
        <end position="746"/>
    </location>
</feature>